<proteinExistence type="predicted"/>
<gene>
    <name evidence="1" type="ORF">FDT80_18745</name>
</gene>
<keyword evidence="2" id="KW-1185">Reference proteome</keyword>
<comment type="caution">
    <text evidence="1">The sequence shown here is derived from an EMBL/GenBank/DDBJ whole genome shotgun (WGS) entry which is preliminary data.</text>
</comment>
<dbReference type="AlphaFoldDB" id="A0A5S3P7W5"/>
<evidence type="ECO:0000313" key="1">
    <source>
        <dbReference type="EMBL" id="TMM49132.1"/>
    </source>
</evidence>
<dbReference type="EMBL" id="VANS01000015">
    <property type="protein sequence ID" value="TMM49132.1"/>
    <property type="molecule type" value="Genomic_DNA"/>
</dbReference>
<accession>A0A5S3P7W5</accession>
<dbReference type="OrthoDB" id="7745493at2"/>
<protein>
    <submittedName>
        <fullName evidence="1">Uncharacterized protein</fullName>
    </submittedName>
</protein>
<evidence type="ECO:0000313" key="2">
    <source>
        <dbReference type="Proteomes" id="UP000309550"/>
    </source>
</evidence>
<sequence>MAPDLKEGTVVVIHAFDDVPEHLFRVSEVHDDCITGHALTGPLAGEYGEPPLDLIVRVHEA</sequence>
<reference evidence="1 2" key="1">
    <citation type="submission" date="2019-05" db="EMBL/GenBank/DDBJ databases">
        <title>Sulfitobacter sabulilitoris sp. nov., isolated from a marine sand.</title>
        <authorList>
            <person name="Yoon J.-H."/>
        </authorList>
    </citation>
    <scope>NUCLEOTIDE SEQUENCE [LARGE SCALE GENOMIC DNA]</scope>
    <source>
        <strain evidence="1 2">HSMS-29</strain>
    </source>
</reference>
<organism evidence="1 2">
    <name type="scientific">Sulfitobacter sabulilitoris</name>
    <dbReference type="NCBI Taxonomy" id="2562655"/>
    <lineage>
        <taxon>Bacteria</taxon>
        <taxon>Pseudomonadati</taxon>
        <taxon>Pseudomonadota</taxon>
        <taxon>Alphaproteobacteria</taxon>
        <taxon>Rhodobacterales</taxon>
        <taxon>Roseobacteraceae</taxon>
        <taxon>Sulfitobacter</taxon>
    </lineage>
</organism>
<name>A0A5S3P7W5_9RHOB</name>
<dbReference type="Proteomes" id="UP000309550">
    <property type="component" value="Unassembled WGS sequence"/>
</dbReference>
<dbReference type="RefSeq" id="WP_138663857.1">
    <property type="nucleotide sequence ID" value="NZ_VANS01000015.1"/>
</dbReference>